<gene>
    <name evidence="2" type="ORF">CRG98_033112</name>
</gene>
<sequence>MGLGKSVLPPGMNKPESVQSGRLAVRLVRAVPVHRGGLFVRGRLRWIPKGLRITPAVVSREEHTEKRGKWRWCMVGWLSARDPLVTGESEGCKEPLESDGTTRHSRGMVEMSRKPGKP</sequence>
<protein>
    <submittedName>
        <fullName evidence="2">Uncharacterized protein</fullName>
    </submittedName>
</protein>
<keyword evidence="3" id="KW-1185">Reference proteome</keyword>
<evidence type="ECO:0000313" key="2">
    <source>
        <dbReference type="EMBL" id="PKI46496.1"/>
    </source>
</evidence>
<evidence type="ECO:0000256" key="1">
    <source>
        <dbReference type="SAM" id="MobiDB-lite"/>
    </source>
</evidence>
<reference evidence="2 3" key="1">
    <citation type="submission" date="2017-11" db="EMBL/GenBank/DDBJ databases">
        <title>De-novo sequencing of pomegranate (Punica granatum L.) genome.</title>
        <authorList>
            <person name="Akparov Z."/>
            <person name="Amiraslanov A."/>
            <person name="Hajiyeva S."/>
            <person name="Abbasov M."/>
            <person name="Kaur K."/>
            <person name="Hamwieh A."/>
            <person name="Solovyev V."/>
            <person name="Salamov A."/>
            <person name="Braich B."/>
            <person name="Kosarev P."/>
            <person name="Mahmoud A."/>
            <person name="Hajiyev E."/>
            <person name="Babayeva S."/>
            <person name="Izzatullayeva V."/>
            <person name="Mammadov A."/>
            <person name="Mammadov A."/>
            <person name="Sharifova S."/>
            <person name="Ojaghi J."/>
            <person name="Eynullazada K."/>
            <person name="Bayramov B."/>
            <person name="Abdulazimova A."/>
            <person name="Shahmuradov I."/>
        </authorList>
    </citation>
    <scope>NUCLEOTIDE SEQUENCE [LARGE SCALE GENOMIC DNA]</scope>
    <source>
        <strain evidence="3">cv. AG2017</strain>
        <tissue evidence="2">Leaf</tissue>
    </source>
</reference>
<dbReference type="EMBL" id="PGOL01002611">
    <property type="protein sequence ID" value="PKI46496.1"/>
    <property type="molecule type" value="Genomic_DNA"/>
</dbReference>
<feature type="region of interest" description="Disordered" evidence="1">
    <location>
        <begin position="87"/>
        <end position="118"/>
    </location>
</feature>
<feature type="compositionally biased region" description="Basic and acidic residues" evidence="1">
    <location>
        <begin position="90"/>
        <end position="102"/>
    </location>
</feature>
<organism evidence="2 3">
    <name type="scientific">Punica granatum</name>
    <name type="common">Pomegranate</name>
    <dbReference type="NCBI Taxonomy" id="22663"/>
    <lineage>
        <taxon>Eukaryota</taxon>
        <taxon>Viridiplantae</taxon>
        <taxon>Streptophyta</taxon>
        <taxon>Embryophyta</taxon>
        <taxon>Tracheophyta</taxon>
        <taxon>Spermatophyta</taxon>
        <taxon>Magnoliopsida</taxon>
        <taxon>eudicotyledons</taxon>
        <taxon>Gunneridae</taxon>
        <taxon>Pentapetalae</taxon>
        <taxon>rosids</taxon>
        <taxon>malvids</taxon>
        <taxon>Myrtales</taxon>
        <taxon>Lythraceae</taxon>
        <taxon>Punica</taxon>
    </lineage>
</organism>
<proteinExistence type="predicted"/>
<comment type="caution">
    <text evidence="2">The sequence shown here is derived from an EMBL/GenBank/DDBJ whole genome shotgun (WGS) entry which is preliminary data.</text>
</comment>
<evidence type="ECO:0000313" key="3">
    <source>
        <dbReference type="Proteomes" id="UP000233551"/>
    </source>
</evidence>
<dbReference type="Proteomes" id="UP000233551">
    <property type="component" value="Unassembled WGS sequence"/>
</dbReference>
<name>A0A2I0IST8_PUNGR</name>
<accession>A0A2I0IST8</accession>
<dbReference type="AlphaFoldDB" id="A0A2I0IST8"/>